<evidence type="ECO:0000256" key="2">
    <source>
        <dbReference type="ARBA" id="ARBA00022734"/>
    </source>
</evidence>
<dbReference type="PANTHER" id="PTHR16146:SF46">
    <property type="entry name" value="INTELECTIN-1A-RELATED"/>
    <property type="match status" value="1"/>
</dbReference>
<dbReference type="OrthoDB" id="5975350at2759"/>
<dbReference type="Pfam" id="PF00024">
    <property type="entry name" value="PAN_1"/>
    <property type="match status" value="1"/>
</dbReference>
<dbReference type="InterPro" id="IPR002181">
    <property type="entry name" value="Fibrinogen_a/b/g_C_dom"/>
</dbReference>
<dbReference type="Pfam" id="PF00147">
    <property type="entry name" value="Fibrinogen_C"/>
    <property type="match status" value="1"/>
</dbReference>
<keyword evidence="2" id="KW-0430">Lectin</keyword>
<dbReference type="AlphaFoldDB" id="A0A2B4S5V1"/>
<evidence type="ECO:0000259" key="5">
    <source>
        <dbReference type="PROSITE" id="PS51406"/>
    </source>
</evidence>
<dbReference type="Gene3D" id="3.90.215.10">
    <property type="entry name" value="Gamma Fibrinogen, chain A, domain 1"/>
    <property type="match status" value="1"/>
</dbReference>
<sequence length="310" mass="35156">MICSSESRCKSFNFRLKDKSCELNDANKHTHPRDFGPKEGSVYMNKDDEFKSCSEILDRRPRAESGYYGINIGNRNAQVYCDMEKHGGGWTLVVSISSQNNDHLQSAANNCLNLSLCVPFTDQHQGRKLSDSDIHELAGTEDTQWTKQIQLIMPSREADRGHEIVDLGSYTMNSKGKGGSRSQVQLYVEDKQVTTDVDAGSAASIIYEIRSNNLFRNLTMKPTNLQLRTYPGELLSFLESFRVSVKYQTQEAQLPLFVAKGDKPLHLGRNWLKKLRLNWSNIFKVTEENVVHDNVSRYTILFASGYGNLK</sequence>
<organism evidence="6 7">
    <name type="scientific">Stylophora pistillata</name>
    <name type="common">Smooth cauliflower coral</name>
    <dbReference type="NCBI Taxonomy" id="50429"/>
    <lineage>
        <taxon>Eukaryota</taxon>
        <taxon>Metazoa</taxon>
        <taxon>Cnidaria</taxon>
        <taxon>Anthozoa</taxon>
        <taxon>Hexacorallia</taxon>
        <taxon>Scleractinia</taxon>
        <taxon>Astrocoeniina</taxon>
        <taxon>Pocilloporidae</taxon>
        <taxon>Stylophora</taxon>
    </lineage>
</organism>
<keyword evidence="3" id="KW-0106">Calcium</keyword>
<feature type="domain" description="Fibrinogen C-terminal" evidence="5">
    <location>
        <begin position="44"/>
        <end position="93"/>
    </location>
</feature>
<dbReference type="GO" id="GO:0070492">
    <property type="term" value="F:oligosaccharide binding"/>
    <property type="evidence" value="ECO:0007669"/>
    <property type="project" value="TreeGrafter"/>
</dbReference>
<name>A0A2B4S5V1_STYPI</name>
<evidence type="ECO:0000313" key="7">
    <source>
        <dbReference type="Proteomes" id="UP000225706"/>
    </source>
</evidence>
<protein>
    <recommendedName>
        <fullName evidence="5">Fibrinogen C-terminal domain-containing protein</fullName>
    </recommendedName>
</protein>
<dbReference type="NCBIfam" id="NF040941">
    <property type="entry name" value="GGGWT_bact"/>
    <property type="match status" value="1"/>
</dbReference>
<keyword evidence="4" id="KW-1015">Disulfide bond</keyword>
<evidence type="ECO:0000313" key="6">
    <source>
        <dbReference type="EMBL" id="PFX24413.1"/>
    </source>
</evidence>
<evidence type="ECO:0000256" key="3">
    <source>
        <dbReference type="ARBA" id="ARBA00022837"/>
    </source>
</evidence>
<dbReference type="SUPFAM" id="SSF57414">
    <property type="entry name" value="Hairpin loop containing domain-like"/>
    <property type="match status" value="1"/>
</dbReference>
<dbReference type="InterPro" id="IPR014716">
    <property type="entry name" value="Fibrinogen_a/b/g_C_1"/>
</dbReference>
<accession>A0A2B4S5V1</accession>
<evidence type="ECO:0000256" key="4">
    <source>
        <dbReference type="ARBA" id="ARBA00023157"/>
    </source>
</evidence>
<dbReference type="Proteomes" id="UP000225706">
    <property type="component" value="Unassembled WGS sequence"/>
</dbReference>
<comment type="caution">
    <text evidence="6">The sequence shown here is derived from an EMBL/GenBank/DDBJ whole genome shotgun (WGS) entry which is preliminary data.</text>
</comment>
<keyword evidence="7" id="KW-1185">Reference proteome</keyword>
<dbReference type="STRING" id="50429.A0A2B4S5V1"/>
<reference evidence="7" key="1">
    <citation type="journal article" date="2017" name="bioRxiv">
        <title>Comparative analysis of the genomes of Stylophora pistillata and Acropora digitifera provides evidence for extensive differences between species of corals.</title>
        <authorList>
            <person name="Voolstra C.R."/>
            <person name="Li Y."/>
            <person name="Liew Y.J."/>
            <person name="Baumgarten S."/>
            <person name="Zoccola D."/>
            <person name="Flot J.-F."/>
            <person name="Tambutte S."/>
            <person name="Allemand D."/>
            <person name="Aranda M."/>
        </authorList>
    </citation>
    <scope>NUCLEOTIDE SEQUENCE [LARGE SCALE GENOMIC DNA]</scope>
</reference>
<gene>
    <name evidence="6" type="ORF">AWC38_SpisGene10976</name>
</gene>
<keyword evidence="1" id="KW-0479">Metal-binding</keyword>
<dbReference type="GO" id="GO:0005615">
    <property type="term" value="C:extracellular space"/>
    <property type="evidence" value="ECO:0007669"/>
    <property type="project" value="TreeGrafter"/>
</dbReference>
<dbReference type="EMBL" id="LSMT01000177">
    <property type="protein sequence ID" value="PFX24413.1"/>
    <property type="molecule type" value="Genomic_DNA"/>
</dbReference>
<evidence type="ECO:0000256" key="1">
    <source>
        <dbReference type="ARBA" id="ARBA00022723"/>
    </source>
</evidence>
<dbReference type="PROSITE" id="PS51406">
    <property type="entry name" value="FIBRINOGEN_C_2"/>
    <property type="match status" value="1"/>
</dbReference>
<dbReference type="InterPro" id="IPR003609">
    <property type="entry name" value="Pan_app"/>
</dbReference>
<dbReference type="GO" id="GO:0046872">
    <property type="term" value="F:metal ion binding"/>
    <property type="evidence" value="ECO:0007669"/>
    <property type="project" value="UniProtKB-KW"/>
</dbReference>
<dbReference type="SUPFAM" id="SSF56496">
    <property type="entry name" value="Fibrinogen C-terminal domain-like"/>
    <property type="match status" value="1"/>
</dbReference>
<dbReference type="InterPro" id="IPR036056">
    <property type="entry name" value="Fibrinogen-like_C"/>
</dbReference>
<dbReference type="PANTHER" id="PTHR16146">
    <property type="entry name" value="INTELECTIN"/>
    <property type="match status" value="1"/>
</dbReference>
<proteinExistence type="predicted"/>